<feature type="transmembrane region" description="Helical" evidence="1">
    <location>
        <begin position="12"/>
        <end position="33"/>
    </location>
</feature>
<feature type="transmembrane region" description="Helical" evidence="1">
    <location>
        <begin position="77"/>
        <end position="99"/>
    </location>
</feature>
<dbReference type="RefSeq" id="WP_345408214.1">
    <property type="nucleotide sequence ID" value="NZ_BAAAXS010000001.1"/>
</dbReference>
<evidence type="ECO:0000313" key="2">
    <source>
        <dbReference type="EMBL" id="MFB9476592.1"/>
    </source>
</evidence>
<dbReference type="EMBL" id="JBHMCF010000052">
    <property type="protein sequence ID" value="MFB9476592.1"/>
    <property type="molecule type" value="Genomic_DNA"/>
</dbReference>
<evidence type="ECO:0000313" key="3">
    <source>
        <dbReference type="Proteomes" id="UP001589568"/>
    </source>
</evidence>
<feature type="transmembrane region" description="Helical" evidence="1">
    <location>
        <begin position="53"/>
        <end position="70"/>
    </location>
</feature>
<dbReference type="Proteomes" id="UP001589568">
    <property type="component" value="Unassembled WGS sequence"/>
</dbReference>
<comment type="caution">
    <text evidence="2">The sequence shown here is derived from an EMBL/GenBank/DDBJ whole genome shotgun (WGS) entry which is preliminary data.</text>
</comment>
<gene>
    <name evidence="2" type="ORF">ACFFR3_44480</name>
</gene>
<keyword evidence="1" id="KW-1133">Transmembrane helix</keyword>
<keyword evidence="1" id="KW-0472">Membrane</keyword>
<dbReference type="Pfam" id="PF14248">
    <property type="entry name" value="DUF4345"/>
    <property type="match status" value="1"/>
</dbReference>
<sequence>MSRRVDPHSVLLFVAGLVLIVIGAANLFAPVAFHQANGIMVVADAGLLSETRAAGGVLLTAGVFIMVGAFSTRFAVAAAAVGATGYLAYALSRLLGIALDGVPAGGLVLAAVVESVLGLACAYSLLRRSREGARV</sequence>
<keyword evidence="1" id="KW-0812">Transmembrane</keyword>
<protein>
    <submittedName>
        <fullName evidence="2">DUF4345 domain-containing protein</fullName>
    </submittedName>
</protein>
<dbReference type="InterPro" id="IPR025597">
    <property type="entry name" value="DUF4345"/>
</dbReference>
<reference evidence="2 3" key="1">
    <citation type="submission" date="2024-09" db="EMBL/GenBank/DDBJ databases">
        <authorList>
            <person name="Sun Q."/>
            <person name="Mori K."/>
        </authorList>
    </citation>
    <scope>NUCLEOTIDE SEQUENCE [LARGE SCALE GENOMIC DNA]</scope>
    <source>
        <strain evidence="2 3">JCM 3324</strain>
    </source>
</reference>
<organism evidence="2 3">
    <name type="scientific">Nonomuraea salmonea</name>
    <dbReference type="NCBI Taxonomy" id="46181"/>
    <lineage>
        <taxon>Bacteria</taxon>
        <taxon>Bacillati</taxon>
        <taxon>Actinomycetota</taxon>
        <taxon>Actinomycetes</taxon>
        <taxon>Streptosporangiales</taxon>
        <taxon>Streptosporangiaceae</taxon>
        <taxon>Nonomuraea</taxon>
    </lineage>
</organism>
<proteinExistence type="predicted"/>
<evidence type="ECO:0000256" key="1">
    <source>
        <dbReference type="SAM" id="Phobius"/>
    </source>
</evidence>
<name>A0ABV5P286_9ACTN</name>
<keyword evidence="3" id="KW-1185">Reference proteome</keyword>
<feature type="transmembrane region" description="Helical" evidence="1">
    <location>
        <begin position="105"/>
        <end position="126"/>
    </location>
</feature>
<accession>A0ABV5P286</accession>